<dbReference type="AlphaFoldDB" id="M0QEU1"/>
<feature type="transmembrane region" description="Helical" evidence="6">
    <location>
        <begin position="153"/>
        <end position="177"/>
    </location>
</feature>
<dbReference type="InterPro" id="IPR020846">
    <property type="entry name" value="MFS_dom"/>
</dbReference>
<dbReference type="SUPFAM" id="SSF103473">
    <property type="entry name" value="MFS general substrate transporter"/>
    <property type="match status" value="1"/>
</dbReference>
<keyword evidence="2" id="KW-1003">Cell membrane</keyword>
<organism evidence="8 9">
    <name type="scientific">Gordonia soli NBRC 108243</name>
    <dbReference type="NCBI Taxonomy" id="1223545"/>
    <lineage>
        <taxon>Bacteria</taxon>
        <taxon>Bacillati</taxon>
        <taxon>Actinomycetota</taxon>
        <taxon>Actinomycetes</taxon>
        <taxon>Mycobacteriales</taxon>
        <taxon>Gordoniaceae</taxon>
        <taxon>Gordonia</taxon>
    </lineage>
</organism>
<keyword evidence="3 6" id="KW-0812">Transmembrane</keyword>
<dbReference type="CDD" id="cd17324">
    <property type="entry name" value="MFS_NepI_like"/>
    <property type="match status" value="1"/>
</dbReference>
<dbReference type="Pfam" id="PF07690">
    <property type="entry name" value="MFS_1"/>
    <property type="match status" value="1"/>
</dbReference>
<gene>
    <name evidence="8" type="ORF">GS4_05_01710</name>
</gene>
<dbReference type="InterPro" id="IPR011701">
    <property type="entry name" value="MFS"/>
</dbReference>
<reference evidence="8 9" key="1">
    <citation type="submission" date="2013-01" db="EMBL/GenBank/DDBJ databases">
        <title>Whole genome shotgun sequence of Gordonia soli NBRC 108243.</title>
        <authorList>
            <person name="Isaki-Nakamura S."/>
            <person name="Hosoyama A."/>
            <person name="Tsuchikane K."/>
            <person name="Ando Y."/>
            <person name="Baba S."/>
            <person name="Ohji S."/>
            <person name="Hamada M."/>
            <person name="Tamura T."/>
            <person name="Yamazoe A."/>
            <person name="Yamazaki S."/>
            <person name="Fujita N."/>
        </authorList>
    </citation>
    <scope>NUCLEOTIDE SEQUENCE [LARGE SCALE GENOMIC DNA]</scope>
    <source>
        <strain evidence="8 9">NBRC 108243</strain>
    </source>
</reference>
<comment type="caution">
    <text evidence="8">The sequence shown here is derived from an EMBL/GenBank/DDBJ whole genome shotgun (WGS) entry which is preliminary data.</text>
</comment>
<feature type="transmembrane region" description="Helical" evidence="6">
    <location>
        <begin position="262"/>
        <end position="281"/>
    </location>
</feature>
<protein>
    <submittedName>
        <fullName evidence="8">Putative major facilitator superfamily transporter</fullName>
    </submittedName>
</protein>
<name>M0QEU1_9ACTN</name>
<dbReference type="InterPro" id="IPR036259">
    <property type="entry name" value="MFS_trans_sf"/>
</dbReference>
<feature type="transmembrane region" description="Helical" evidence="6">
    <location>
        <begin position="41"/>
        <end position="60"/>
    </location>
</feature>
<dbReference type="PANTHER" id="PTHR43124:SF5">
    <property type="entry name" value="PURINE RIBONUCLEOSIDE EFFLUX PUMP NEPI"/>
    <property type="match status" value="1"/>
</dbReference>
<evidence type="ECO:0000256" key="2">
    <source>
        <dbReference type="ARBA" id="ARBA00022475"/>
    </source>
</evidence>
<dbReference type="STRING" id="1223545.GS4_05_01710"/>
<feature type="transmembrane region" description="Helical" evidence="6">
    <location>
        <begin position="349"/>
        <end position="371"/>
    </location>
</feature>
<dbReference type="eggNOG" id="COG2814">
    <property type="taxonomic scope" value="Bacteria"/>
</dbReference>
<dbReference type="Gene3D" id="1.20.1250.20">
    <property type="entry name" value="MFS general substrate transporter like domains"/>
    <property type="match status" value="1"/>
</dbReference>
<feature type="transmembrane region" description="Helical" evidence="6">
    <location>
        <begin position="322"/>
        <end position="343"/>
    </location>
</feature>
<proteinExistence type="predicted"/>
<feature type="transmembrane region" description="Helical" evidence="6">
    <location>
        <begin position="127"/>
        <end position="147"/>
    </location>
</feature>
<feature type="transmembrane region" description="Helical" evidence="6">
    <location>
        <begin position="198"/>
        <end position="219"/>
    </location>
</feature>
<dbReference type="PROSITE" id="PS50850">
    <property type="entry name" value="MFS"/>
    <property type="match status" value="1"/>
</dbReference>
<evidence type="ECO:0000313" key="9">
    <source>
        <dbReference type="Proteomes" id="UP000011666"/>
    </source>
</evidence>
<feature type="domain" description="Major facilitator superfamily (MFS) profile" evidence="7">
    <location>
        <begin position="3"/>
        <end position="375"/>
    </location>
</feature>
<dbReference type="Proteomes" id="UP000011666">
    <property type="component" value="Unassembled WGS sequence"/>
</dbReference>
<feature type="transmembrane region" description="Helical" evidence="6">
    <location>
        <begin position="69"/>
        <end position="92"/>
    </location>
</feature>
<evidence type="ECO:0000256" key="3">
    <source>
        <dbReference type="ARBA" id="ARBA00022692"/>
    </source>
</evidence>
<comment type="subcellular location">
    <subcellularLocation>
        <location evidence="1">Cell membrane</location>
        <topology evidence="1">Multi-pass membrane protein</topology>
    </subcellularLocation>
</comment>
<dbReference type="EMBL" id="BANX01000005">
    <property type="protein sequence ID" value="GAC66959.1"/>
    <property type="molecule type" value="Genomic_DNA"/>
</dbReference>
<evidence type="ECO:0000256" key="6">
    <source>
        <dbReference type="SAM" id="Phobius"/>
    </source>
</evidence>
<dbReference type="InterPro" id="IPR050189">
    <property type="entry name" value="MFS_Efflux_Transporters"/>
</dbReference>
<keyword evidence="5 6" id="KW-0472">Membrane</keyword>
<dbReference type="GO" id="GO:0022857">
    <property type="term" value="F:transmembrane transporter activity"/>
    <property type="evidence" value="ECO:0007669"/>
    <property type="project" value="InterPro"/>
</dbReference>
<evidence type="ECO:0000313" key="8">
    <source>
        <dbReference type="EMBL" id="GAC66959.1"/>
    </source>
</evidence>
<evidence type="ECO:0000256" key="5">
    <source>
        <dbReference type="ARBA" id="ARBA00023136"/>
    </source>
</evidence>
<sequence length="377" mass="37631">MPALLALGLASFLAVTTEMLPVGLLPALGEAFGTSESRTGALVTVYAAMVAIFSVPLTVATRRVARKPLIVTTVSAYLVSNVMIALAPTFAVVAGGRVVGGLAHALFFSVCIGYVPKVVESGSVGRGLAIVAGGSTAGFVLGVPLSTTLGSLIGWRGAFLTLAVVAAAVVVLVARHLPAVAGAIGVRPARAPGTRGDLATVVTANMLTFVGQYTLYTYVSVILVTAGAAQGWIGPLLLVCGVCGLFGLLLTGRSIDRRQRTVVLTVIALLVAAMVGVGMSMPWLAVVVVAVAVWCGVFGGVPAMFQTAAVRTMADAPEIAGAWINSTANIGIAVGALIGGGVLSTSAGLPAVAGVGAALAATGFVVVLVGTRAFPRA</sequence>
<dbReference type="GO" id="GO:0005886">
    <property type="term" value="C:plasma membrane"/>
    <property type="evidence" value="ECO:0007669"/>
    <property type="project" value="UniProtKB-SubCell"/>
</dbReference>
<dbReference type="PANTHER" id="PTHR43124">
    <property type="entry name" value="PURINE EFFLUX PUMP PBUE"/>
    <property type="match status" value="1"/>
</dbReference>
<evidence type="ECO:0000256" key="4">
    <source>
        <dbReference type="ARBA" id="ARBA00022989"/>
    </source>
</evidence>
<feature type="transmembrane region" description="Helical" evidence="6">
    <location>
        <begin position="287"/>
        <end position="310"/>
    </location>
</feature>
<keyword evidence="4 6" id="KW-1133">Transmembrane helix</keyword>
<evidence type="ECO:0000256" key="1">
    <source>
        <dbReference type="ARBA" id="ARBA00004651"/>
    </source>
</evidence>
<keyword evidence="9" id="KW-1185">Reference proteome</keyword>
<evidence type="ECO:0000259" key="7">
    <source>
        <dbReference type="PROSITE" id="PS50850"/>
    </source>
</evidence>
<feature type="transmembrane region" description="Helical" evidence="6">
    <location>
        <begin position="98"/>
        <end position="115"/>
    </location>
</feature>
<accession>M0QEU1</accession>
<feature type="transmembrane region" description="Helical" evidence="6">
    <location>
        <begin position="231"/>
        <end position="250"/>
    </location>
</feature>